<dbReference type="KEGG" id="acae:HYG86_01395"/>
<evidence type="ECO:0000313" key="1">
    <source>
        <dbReference type="EMBL" id="QNO13515.1"/>
    </source>
</evidence>
<reference evidence="1 2" key="1">
    <citation type="submission" date="2020-07" db="EMBL/GenBank/DDBJ databases">
        <title>Alkalicella. sp. LB2 genome.</title>
        <authorList>
            <person name="Postec A."/>
            <person name="Quemeneur M."/>
        </authorList>
    </citation>
    <scope>NUCLEOTIDE SEQUENCE [LARGE SCALE GENOMIC DNA]</scope>
    <source>
        <strain evidence="1 2">LB2</strain>
    </source>
</reference>
<evidence type="ECO:0000313" key="2">
    <source>
        <dbReference type="Proteomes" id="UP000516160"/>
    </source>
</evidence>
<keyword evidence="2" id="KW-1185">Reference proteome</keyword>
<protein>
    <recommendedName>
        <fullName evidence="3">NERD domain-containing protein</fullName>
    </recommendedName>
</protein>
<proteinExistence type="predicted"/>
<sequence>MDIVTSLKQLSNSRKVFHSEADFQFALAWEIQKLYPDARIRLEYCPASITPNIHIDILVIIDNMYYPIELKYKTLGCNKTFEDEVFKLKNHGAQDLGRYDFLKDVQRVEQFSKELPRFKAGYSIFLTNDQSYWKDSGRKETVYYQFRLSEGLEKAGIMCWASHSGEGTIKGRETPIALDYKYTVKWEQYCKLDDSRGGTFNYLVFPLEKDHNL</sequence>
<dbReference type="Proteomes" id="UP000516160">
    <property type="component" value="Chromosome"/>
</dbReference>
<organism evidence="1 2">
    <name type="scientific">Alkalicella caledoniensis</name>
    <dbReference type="NCBI Taxonomy" id="2731377"/>
    <lineage>
        <taxon>Bacteria</taxon>
        <taxon>Bacillati</taxon>
        <taxon>Bacillota</taxon>
        <taxon>Clostridia</taxon>
        <taxon>Eubacteriales</taxon>
        <taxon>Proteinivoracaceae</taxon>
        <taxon>Alkalicella</taxon>
    </lineage>
</organism>
<accession>A0A7G9W4A3</accession>
<gene>
    <name evidence="1" type="ORF">HYG86_01395</name>
</gene>
<dbReference type="AlphaFoldDB" id="A0A7G9W4A3"/>
<evidence type="ECO:0008006" key="3">
    <source>
        <dbReference type="Google" id="ProtNLM"/>
    </source>
</evidence>
<dbReference type="RefSeq" id="WP_213167184.1">
    <property type="nucleotide sequence ID" value="NZ_CP058559.1"/>
</dbReference>
<dbReference type="EMBL" id="CP058559">
    <property type="protein sequence ID" value="QNO13515.1"/>
    <property type="molecule type" value="Genomic_DNA"/>
</dbReference>
<name>A0A7G9W4A3_ALKCA</name>